<dbReference type="Gene3D" id="3.40.800.20">
    <property type="entry name" value="Histone deacetylase domain"/>
    <property type="match status" value="1"/>
</dbReference>
<name>A0ABT3H126_9RHOB</name>
<accession>A0ABT3H126</accession>
<dbReference type="PANTHER" id="PTHR10625:SF10">
    <property type="entry name" value="HISTONE DEACETYLASE HDAC1"/>
    <property type="match status" value="1"/>
</dbReference>
<evidence type="ECO:0000259" key="5">
    <source>
        <dbReference type="Pfam" id="PF00850"/>
    </source>
</evidence>
<dbReference type="PANTHER" id="PTHR10625">
    <property type="entry name" value="HISTONE DEACETYLASE HDAC1-RELATED"/>
    <property type="match status" value="1"/>
</dbReference>
<gene>
    <name evidence="6" type="ORF">OKW52_14785</name>
</gene>
<dbReference type="Proteomes" id="UP001208938">
    <property type="component" value="Unassembled WGS sequence"/>
</dbReference>
<reference evidence="6 7" key="1">
    <citation type="submission" date="2022-10" db="EMBL/GenBank/DDBJ databases">
        <title>Pararhodobacter sp. nov., isolated from marine algae.</title>
        <authorList>
            <person name="Choi B.J."/>
            <person name="Kim J.M."/>
            <person name="Lee J.K."/>
            <person name="Choi D.G."/>
            <person name="Jeon C.O."/>
        </authorList>
    </citation>
    <scope>NUCLEOTIDE SEQUENCE [LARGE SCALE GENOMIC DNA]</scope>
    <source>
        <strain evidence="6 7">ZQ420</strain>
    </source>
</reference>
<comment type="similarity">
    <text evidence="2">Belongs to the histone deacetylase family.</text>
</comment>
<dbReference type="PRINTS" id="PR01270">
    <property type="entry name" value="HDASUPER"/>
</dbReference>
<dbReference type="InterPro" id="IPR003085">
    <property type="entry name" value="AcuC"/>
</dbReference>
<dbReference type="InterPro" id="IPR037138">
    <property type="entry name" value="His_deacetylse_dom_sf"/>
</dbReference>
<dbReference type="PRINTS" id="PR01272">
    <property type="entry name" value="ACUCPROTEIN"/>
</dbReference>
<keyword evidence="4" id="KW-0006">Acetoin catabolism</keyword>
<protein>
    <recommendedName>
        <fullName evidence="3">Acetoin utilization protein AcuC</fullName>
    </recommendedName>
</protein>
<dbReference type="InterPro" id="IPR023801">
    <property type="entry name" value="His_deacetylse_dom"/>
</dbReference>
<dbReference type="InterPro" id="IPR000286">
    <property type="entry name" value="HDACs"/>
</dbReference>
<proteinExistence type="inferred from homology"/>
<comment type="pathway">
    <text evidence="1">Ketone degradation; acetoin degradation.</text>
</comment>
<feature type="domain" description="Histone deacetylase" evidence="5">
    <location>
        <begin position="21"/>
        <end position="306"/>
    </location>
</feature>
<evidence type="ECO:0000256" key="4">
    <source>
        <dbReference type="ARBA" id="ARBA00022627"/>
    </source>
</evidence>
<evidence type="ECO:0000256" key="2">
    <source>
        <dbReference type="ARBA" id="ARBA00005947"/>
    </source>
</evidence>
<evidence type="ECO:0000313" key="7">
    <source>
        <dbReference type="Proteomes" id="UP001208938"/>
    </source>
</evidence>
<comment type="caution">
    <text evidence="6">The sequence shown here is derived from an EMBL/GenBank/DDBJ whole genome shotgun (WGS) entry which is preliminary data.</text>
</comment>
<dbReference type="RefSeq" id="WP_264506390.1">
    <property type="nucleotide sequence ID" value="NZ_JAPDFL010000001.1"/>
</dbReference>
<organism evidence="6 7">
    <name type="scientific">Pararhodobacter zhoushanensis</name>
    <dbReference type="NCBI Taxonomy" id="2479545"/>
    <lineage>
        <taxon>Bacteria</taxon>
        <taxon>Pseudomonadati</taxon>
        <taxon>Pseudomonadota</taxon>
        <taxon>Alphaproteobacteria</taxon>
        <taxon>Rhodobacterales</taxon>
        <taxon>Paracoccaceae</taxon>
        <taxon>Pararhodobacter</taxon>
    </lineage>
</organism>
<keyword evidence="7" id="KW-1185">Reference proteome</keyword>
<evidence type="ECO:0000256" key="1">
    <source>
        <dbReference type="ARBA" id="ARBA00005101"/>
    </source>
</evidence>
<dbReference type="Pfam" id="PF00850">
    <property type="entry name" value="Hist_deacetyl"/>
    <property type="match status" value="1"/>
</dbReference>
<dbReference type="SUPFAM" id="SSF52768">
    <property type="entry name" value="Arginase/deacetylase"/>
    <property type="match status" value="1"/>
</dbReference>
<dbReference type="EMBL" id="JAPDFL010000001">
    <property type="protein sequence ID" value="MCW1933487.1"/>
    <property type="molecule type" value="Genomic_DNA"/>
</dbReference>
<dbReference type="InterPro" id="IPR023696">
    <property type="entry name" value="Ureohydrolase_dom_sf"/>
</dbReference>
<sequence>MTAPRFIGSEIYRAAPFGGHHPLAIPRVSTVMDLARVVGWLPGSVYVNSPRARPAALMGFHTPDYVQALLRAEAEGVVDEPTRVTYGLGTLSNPVHALMYRRPATSAGGAMLAAEMVRGGGVVHVPGAGTHHAMAARANGFCYLNDVVLALLHLRRLGLRRLAYVDIDAHHCDGVQAGLGGDRDMLLISVHEAGRWPFTGALEDDGGGNALNLPVPRGFNDSEMAHVRDRLILPALEAFRPEAIVLQCGADAVLEDPLSRLALSNGAHLAVVKAVQGMTDRLIVTGGGGYNPWSVARCWTGVWATLNGFDVPDRLPPDAVALMDALVWPRRAAGRNPPRAWFETLLDAPRAGVVRPEVETGVAVLRDRIAGMV</sequence>
<evidence type="ECO:0000313" key="6">
    <source>
        <dbReference type="EMBL" id="MCW1933487.1"/>
    </source>
</evidence>
<evidence type="ECO:0000256" key="3">
    <source>
        <dbReference type="ARBA" id="ARBA00020218"/>
    </source>
</evidence>